<feature type="domain" description="Major facilitator superfamily (MFS) profile" evidence="8">
    <location>
        <begin position="254"/>
        <end position="467"/>
    </location>
</feature>
<dbReference type="PANTHER" id="PTHR43266:SF10">
    <property type="entry name" value="BACILYSIN EXPORTER BACE-RELATED"/>
    <property type="match status" value="1"/>
</dbReference>
<keyword evidence="2" id="KW-0813">Transport</keyword>
<dbReference type="InterPro" id="IPR036259">
    <property type="entry name" value="MFS_trans_sf"/>
</dbReference>
<evidence type="ECO:0000256" key="3">
    <source>
        <dbReference type="ARBA" id="ARBA00022475"/>
    </source>
</evidence>
<evidence type="ECO:0000259" key="8">
    <source>
        <dbReference type="PROSITE" id="PS50850"/>
    </source>
</evidence>
<evidence type="ECO:0000313" key="10">
    <source>
        <dbReference type="Proteomes" id="UP000612362"/>
    </source>
</evidence>
<dbReference type="GO" id="GO:0022857">
    <property type="term" value="F:transmembrane transporter activity"/>
    <property type="evidence" value="ECO:0007669"/>
    <property type="project" value="InterPro"/>
</dbReference>
<dbReference type="InterPro" id="IPR020846">
    <property type="entry name" value="MFS_dom"/>
</dbReference>
<feature type="transmembrane region" description="Helical" evidence="7">
    <location>
        <begin position="33"/>
        <end position="57"/>
    </location>
</feature>
<protein>
    <recommendedName>
        <fullName evidence="8">Major facilitator superfamily (MFS) profile domain-containing protein</fullName>
    </recommendedName>
</protein>
<evidence type="ECO:0000256" key="4">
    <source>
        <dbReference type="ARBA" id="ARBA00022692"/>
    </source>
</evidence>
<dbReference type="EMBL" id="BNJF01000003">
    <property type="protein sequence ID" value="GHO47363.1"/>
    <property type="molecule type" value="Genomic_DNA"/>
</dbReference>
<dbReference type="PROSITE" id="PS50850">
    <property type="entry name" value="MFS"/>
    <property type="match status" value="1"/>
</dbReference>
<dbReference type="RefSeq" id="WP_220196670.1">
    <property type="nucleotide sequence ID" value="NZ_BNJF01000003.1"/>
</dbReference>
<dbReference type="PANTHER" id="PTHR43266">
    <property type="entry name" value="MACROLIDE-EFFLUX PROTEIN"/>
    <property type="match status" value="1"/>
</dbReference>
<organism evidence="9 10">
    <name type="scientific">Ktedonospora formicarum</name>
    <dbReference type="NCBI Taxonomy" id="2778364"/>
    <lineage>
        <taxon>Bacteria</taxon>
        <taxon>Bacillati</taxon>
        <taxon>Chloroflexota</taxon>
        <taxon>Ktedonobacteria</taxon>
        <taxon>Ktedonobacterales</taxon>
        <taxon>Ktedonobacteraceae</taxon>
        <taxon>Ktedonospora</taxon>
    </lineage>
</organism>
<comment type="subcellular location">
    <subcellularLocation>
        <location evidence="1">Cell membrane</location>
        <topology evidence="1">Multi-pass membrane protein</topology>
    </subcellularLocation>
</comment>
<keyword evidence="4 7" id="KW-0812">Transmembrane</keyword>
<dbReference type="GO" id="GO:0005886">
    <property type="term" value="C:plasma membrane"/>
    <property type="evidence" value="ECO:0007669"/>
    <property type="project" value="UniProtKB-SubCell"/>
</dbReference>
<keyword evidence="5 7" id="KW-1133">Transmembrane helix</keyword>
<evidence type="ECO:0000256" key="2">
    <source>
        <dbReference type="ARBA" id="ARBA00022448"/>
    </source>
</evidence>
<evidence type="ECO:0000313" key="9">
    <source>
        <dbReference type="EMBL" id="GHO47363.1"/>
    </source>
</evidence>
<dbReference type="Pfam" id="PF07690">
    <property type="entry name" value="MFS_1"/>
    <property type="match status" value="1"/>
</dbReference>
<feature type="transmembrane region" description="Helical" evidence="7">
    <location>
        <begin position="344"/>
        <end position="366"/>
    </location>
</feature>
<feature type="transmembrane region" description="Helical" evidence="7">
    <location>
        <begin position="173"/>
        <end position="194"/>
    </location>
</feature>
<proteinExistence type="predicted"/>
<feature type="transmembrane region" description="Helical" evidence="7">
    <location>
        <begin position="137"/>
        <end position="161"/>
    </location>
</feature>
<reference evidence="9" key="1">
    <citation type="submission" date="2020-10" db="EMBL/GenBank/DDBJ databases">
        <title>Taxonomic study of unclassified bacteria belonging to the class Ktedonobacteria.</title>
        <authorList>
            <person name="Yabe S."/>
            <person name="Wang C.M."/>
            <person name="Zheng Y."/>
            <person name="Sakai Y."/>
            <person name="Cavaletti L."/>
            <person name="Monciardini P."/>
            <person name="Donadio S."/>
        </authorList>
    </citation>
    <scope>NUCLEOTIDE SEQUENCE</scope>
    <source>
        <strain evidence="9">SOSP1-1</strain>
    </source>
</reference>
<comment type="caution">
    <text evidence="9">The sequence shown here is derived from an EMBL/GenBank/DDBJ whole genome shotgun (WGS) entry which is preliminary data.</text>
</comment>
<keyword evidence="3" id="KW-1003">Cell membrane</keyword>
<dbReference type="SUPFAM" id="SSF103473">
    <property type="entry name" value="MFS general substrate transporter"/>
    <property type="match status" value="1"/>
</dbReference>
<keyword evidence="10" id="KW-1185">Reference proteome</keyword>
<feature type="transmembrane region" description="Helical" evidence="7">
    <location>
        <begin position="421"/>
        <end position="440"/>
    </location>
</feature>
<accession>A0A8J3I5B8</accession>
<sequence length="467" mass="51182">MQHDPPSSLPTTTTRKLTATTKRDLFLDRKWQCFWLGLAANGFTDMYNLVLTLWIVSLYGGKSWAPLVIGTTSTIGVLAVFLTSPLTGMLIDRWPKSRTLLYAKIIHALLLGCFWVPVVAWSLLFSQSAPLQVVLPIAYVVIVLDTLCGQFSMIAPTALIATFTDKSLRGQTLVYPGMIGSITGIVSPLLATFLFSLLGFSWALLFSALFALISALCFLPFRHMERMTPQKTELHPPFLEEVSAGARFIVKSRTLIMLLLVFFLYSCGDSVLAMNSLFITQNLHASPGLYGVLESTTSIGTLVVTIVVASLLSRFKIAKLAGIGCIFSGILLFVYARQTQVTPALVLYGLMGMVQRGTGLLLFPLLLQFVPAHLTARFQAATSIVLGLADIAVVALVSYLASILYHTHFILFGHSWDPIDTLYASGSLLIILAGLLFMRLRIPPMPKKQRITTPLPEHVAVSLPEDN</sequence>
<feature type="transmembrane region" description="Helical" evidence="7">
    <location>
        <begin position="320"/>
        <end position="338"/>
    </location>
</feature>
<feature type="transmembrane region" description="Helical" evidence="7">
    <location>
        <begin position="290"/>
        <end position="313"/>
    </location>
</feature>
<feature type="transmembrane region" description="Helical" evidence="7">
    <location>
        <begin position="378"/>
        <end position="401"/>
    </location>
</feature>
<feature type="transmembrane region" description="Helical" evidence="7">
    <location>
        <begin position="200"/>
        <end position="221"/>
    </location>
</feature>
<feature type="transmembrane region" description="Helical" evidence="7">
    <location>
        <begin position="105"/>
        <end position="125"/>
    </location>
</feature>
<dbReference type="AlphaFoldDB" id="A0A8J3I5B8"/>
<evidence type="ECO:0000256" key="7">
    <source>
        <dbReference type="SAM" id="Phobius"/>
    </source>
</evidence>
<evidence type="ECO:0000256" key="1">
    <source>
        <dbReference type="ARBA" id="ARBA00004651"/>
    </source>
</evidence>
<gene>
    <name evidence="9" type="ORF">KSX_55260</name>
</gene>
<dbReference type="Proteomes" id="UP000612362">
    <property type="component" value="Unassembled WGS sequence"/>
</dbReference>
<keyword evidence="6 7" id="KW-0472">Membrane</keyword>
<feature type="transmembrane region" description="Helical" evidence="7">
    <location>
        <begin position="63"/>
        <end position="84"/>
    </location>
</feature>
<dbReference type="Gene3D" id="1.20.1250.20">
    <property type="entry name" value="MFS general substrate transporter like domains"/>
    <property type="match status" value="2"/>
</dbReference>
<evidence type="ECO:0000256" key="6">
    <source>
        <dbReference type="ARBA" id="ARBA00023136"/>
    </source>
</evidence>
<name>A0A8J3I5B8_9CHLR</name>
<evidence type="ECO:0000256" key="5">
    <source>
        <dbReference type="ARBA" id="ARBA00022989"/>
    </source>
</evidence>
<dbReference type="InterPro" id="IPR011701">
    <property type="entry name" value="MFS"/>
</dbReference>
<feature type="transmembrane region" description="Helical" evidence="7">
    <location>
        <begin position="255"/>
        <end position="278"/>
    </location>
</feature>